<comment type="caution">
    <text evidence="2">The sequence shown here is derived from an EMBL/GenBank/DDBJ whole genome shotgun (WGS) entry which is preliminary data.</text>
</comment>
<dbReference type="AlphaFoldDB" id="A0A7J6B772"/>
<evidence type="ECO:0000313" key="2">
    <source>
        <dbReference type="EMBL" id="KAF4090943.1"/>
    </source>
</evidence>
<feature type="compositionally biased region" description="Low complexity" evidence="1">
    <location>
        <begin position="167"/>
        <end position="182"/>
    </location>
</feature>
<protein>
    <submittedName>
        <fullName evidence="2">Uncharacterized protein</fullName>
    </submittedName>
</protein>
<feature type="compositionally biased region" description="Basic and acidic residues" evidence="1">
    <location>
        <begin position="480"/>
        <end position="492"/>
    </location>
</feature>
<reference evidence="2 3" key="1">
    <citation type="submission" date="2020-02" db="EMBL/GenBank/DDBJ databases">
        <title>A chromosome-scale genome assembly of the black bullhead catfish (Ameiurus melas).</title>
        <authorList>
            <person name="Wen M."/>
            <person name="Zham M."/>
            <person name="Cabau C."/>
            <person name="Klopp C."/>
            <person name="Donnadieu C."/>
            <person name="Roques C."/>
            <person name="Bouchez O."/>
            <person name="Lampietro C."/>
            <person name="Jouanno E."/>
            <person name="Herpin A."/>
            <person name="Louis A."/>
            <person name="Berthelot C."/>
            <person name="Parey E."/>
            <person name="Roest-Crollius H."/>
            <person name="Braasch I."/>
            <person name="Postlethwait J."/>
            <person name="Robinson-Rechavi M."/>
            <person name="Echchiki A."/>
            <person name="Begum T."/>
            <person name="Montfort J."/>
            <person name="Schartl M."/>
            <person name="Bobe J."/>
            <person name="Guiguen Y."/>
        </authorList>
    </citation>
    <scope>NUCLEOTIDE SEQUENCE [LARGE SCALE GENOMIC DNA]</scope>
    <source>
        <strain evidence="2">M_S1</strain>
        <tissue evidence="2">Blood</tissue>
    </source>
</reference>
<proteinExistence type="predicted"/>
<feature type="region of interest" description="Disordered" evidence="1">
    <location>
        <begin position="133"/>
        <end position="186"/>
    </location>
</feature>
<keyword evidence="3" id="KW-1185">Reference proteome</keyword>
<dbReference type="PANTHER" id="PTHR46850">
    <property type="entry name" value="CHROMODOMAIN-HELICASE-DNA-BINDING PROTEIN 9"/>
    <property type="match status" value="1"/>
</dbReference>
<dbReference type="PANTHER" id="PTHR46850:SF1">
    <property type="entry name" value="CHROMODOMAIN-HELICASE-DNA-BINDING PROTEIN 9"/>
    <property type="match status" value="1"/>
</dbReference>
<evidence type="ECO:0000256" key="1">
    <source>
        <dbReference type="SAM" id="MobiDB-lite"/>
    </source>
</evidence>
<accession>A0A7J6B772</accession>
<dbReference type="EMBL" id="JAAGNN010000003">
    <property type="protein sequence ID" value="KAF4090943.1"/>
    <property type="molecule type" value="Genomic_DNA"/>
</dbReference>
<dbReference type="InterPro" id="IPR051493">
    <property type="entry name" value="CHD"/>
</dbReference>
<name>A0A7J6B772_AMEME</name>
<sequence length="519" mass="57971">MDFFGDPSIFEDCFTSGHVSLADELDLGSEFDPLQLNAVDAEKHPGLVAGSLPSANQHGVDYRQQMGQFVGMKVQTSMTQSFPTQGGDSSVGGVFMNEQSHFQNPTMNQAPQTNGLYPNNSPIWGERRANAYHHQRLQHQHQQLQQHQQQRHKQHLRQQPFQEQFPHRQGQQRHQFNQQHSHLQQGHQVLSQHQLSAQHQMPQQQINPQTLNRHTKSYPDHPNFYYQGNVASHQGHLSVINSQGSPFHPGVDPQSKSYLDVPMIAATSQQQSGFEMAQTVQGFRGVPDTEDNNLGYHVQSSPAAYTLSSCSASMASSYASSQYSFPGQPPPVVTSSHPHSTIPPGSEIATRNSSCLFMADPVMEQQQKGSQIQVPRSHPQECPFRTMQPSKPVQDAYGASEMFSEGLSSFSTTNGPFSHEIENSHRVSGSGFQGLEEVSLLDHQHRGIGAIGERHNILEEELLPELEAFVQEETSSWNDTGHDEEPRGKTVNDSEGEEDVDFKDSLTLRCKAQQLKCRR</sequence>
<feature type="region of interest" description="Disordered" evidence="1">
    <location>
        <begin position="473"/>
        <end position="501"/>
    </location>
</feature>
<evidence type="ECO:0000313" key="3">
    <source>
        <dbReference type="Proteomes" id="UP000593565"/>
    </source>
</evidence>
<gene>
    <name evidence="2" type="ORF">AMELA_G00031400</name>
</gene>
<dbReference type="Proteomes" id="UP000593565">
    <property type="component" value="Unassembled WGS sequence"/>
</dbReference>
<organism evidence="2 3">
    <name type="scientific">Ameiurus melas</name>
    <name type="common">Black bullhead</name>
    <name type="synonym">Silurus melas</name>
    <dbReference type="NCBI Taxonomy" id="219545"/>
    <lineage>
        <taxon>Eukaryota</taxon>
        <taxon>Metazoa</taxon>
        <taxon>Chordata</taxon>
        <taxon>Craniata</taxon>
        <taxon>Vertebrata</taxon>
        <taxon>Euteleostomi</taxon>
        <taxon>Actinopterygii</taxon>
        <taxon>Neopterygii</taxon>
        <taxon>Teleostei</taxon>
        <taxon>Ostariophysi</taxon>
        <taxon>Siluriformes</taxon>
        <taxon>Ictaluridae</taxon>
        <taxon>Ameiurus</taxon>
    </lineage>
</organism>